<reference evidence="6 7" key="1">
    <citation type="journal article" date="2016" name="Int. J. Syst. Evol. Microbiol.">
        <title>Oceanobacillus halophilus sp. nov., a novel moderately halophilic bacterium from a hypersaline lake.</title>
        <authorList>
            <person name="Amoozegar M.A."/>
            <person name="Bagheri M."/>
            <person name="Makhdoumi A."/>
            <person name="Nikou M.M."/>
            <person name="Fazeli S.A.S."/>
            <person name="Schumann P."/>
            <person name="Sproer C."/>
            <person name="Sanchez-Porro C."/>
            <person name="Ventosa A."/>
        </authorList>
    </citation>
    <scope>NUCLEOTIDE SEQUENCE [LARGE SCALE GENOMIC DNA]</scope>
    <source>
        <strain evidence="6 7">DSM 23996</strain>
    </source>
</reference>
<feature type="transmembrane region" description="Helical" evidence="4">
    <location>
        <begin position="305"/>
        <end position="323"/>
    </location>
</feature>
<dbReference type="Proteomes" id="UP000269301">
    <property type="component" value="Unassembled WGS sequence"/>
</dbReference>
<proteinExistence type="inferred from homology"/>
<evidence type="ECO:0000256" key="4">
    <source>
        <dbReference type="SAM" id="Phobius"/>
    </source>
</evidence>
<protein>
    <submittedName>
        <fullName evidence="6">Glycosyltransferase family 2 protein</fullName>
    </submittedName>
</protein>
<dbReference type="GO" id="GO:0016757">
    <property type="term" value="F:glycosyltransferase activity"/>
    <property type="evidence" value="ECO:0007669"/>
    <property type="project" value="UniProtKB-KW"/>
</dbReference>
<dbReference type="CDD" id="cd00761">
    <property type="entry name" value="Glyco_tranf_GTA_type"/>
    <property type="match status" value="1"/>
</dbReference>
<dbReference type="PANTHER" id="PTHR22916">
    <property type="entry name" value="GLYCOSYLTRANSFERASE"/>
    <property type="match status" value="1"/>
</dbReference>
<dbReference type="SUPFAM" id="SSF53448">
    <property type="entry name" value="Nucleotide-diphospho-sugar transferases"/>
    <property type="match status" value="1"/>
</dbReference>
<gene>
    <name evidence="6" type="ORF">D8M06_09795</name>
</gene>
<keyword evidence="4" id="KW-1133">Transmembrane helix</keyword>
<dbReference type="InterPro" id="IPR029044">
    <property type="entry name" value="Nucleotide-diphossugar_trans"/>
</dbReference>
<evidence type="ECO:0000256" key="2">
    <source>
        <dbReference type="ARBA" id="ARBA00022676"/>
    </source>
</evidence>
<name>A0A495A255_9BACI</name>
<evidence type="ECO:0000256" key="3">
    <source>
        <dbReference type="ARBA" id="ARBA00022679"/>
    </source>
</evidence>
<keyword evidence="4" id="KW-0812">Transmembrane</keyword>
<dbReference type="Pfam" id="PF00535">
    <property type="entry name" value="Glycos_transf_2"/>
    <property type="match status" value="1"/>
</dbReference>
<dbReference type="InterPro" id="IPR001173">
    <property type="entry name" value="Glyco_trans_2-like"/>
</dbReference>
<dbReference type="EMBL" id="RBZP01000006">
    <property type="protein sequence ID" value="RKQ33493.1"/>
    <property type="molecule type" value="Genomic_DNA"/>
</dbReference>
<dbReference type="Gene3D" id="3.90.550.10">
    <property type="entry name" value="Spore Coat Polysaccharide Biosynthesis Protein SpsA, Chain A"/>
    <property type="match status" value="1"/>
</dbReference>
<keyword evidence="3 6" id="KW-0808">Transferase</keyword>
<evidence type="ECO:0000313" key="6">
    <source>
        <dbReference type="EMBL" id="RKQ33493.1"/>
    </source>
</evidence>
<dbReference type="AlphaFoldDB" id="A0A495A255"/>
<dbReference type="RefSeq" id="WP_121204224.1">
    <property type="nucleotide sequence ID" value="NZ_RBZP01000006.1"/>
</dbReference>
<evidence type="ECO:0000256" key="1">
    <source>
        <dbReference type="ARBA" id="ARBA00006739"/>
    </source>
</evidence>
<dbReference type="OrthoDB" id="396512at2"/>
<accession>A0A495A255</accession>
<comment type="caution">
    <text evidence="6">The sequence shown here is derived from an EMBL/GenBank/DDBJ whole genome shotgun (WGS) entry which is preliminary data.</text>
</comment>
<dbReference type="PANTHER" id="PTHR22916:SF51">
    <property type="entry name" value="GLYCOSYLTRANSFERASE EPSH-RELATED"/>
    <property type="match status" value="1"/>
</dbReference>
<comment type="similarity">
    <text evidence="1">Belongs to the glycosyltransferase 2 family.</text>
</comment>
<organism evidence="6 7">
    <name type="scientific">Oceanobacillus halophilus</name>
    <dbReference type="NCBI Taxonomy" id="930130"/>
    <lineage>
        <taxon>Bacteria</taxon>
        <taxon>Bacillati</taxon>
        <taxon>Bacillota</taxon>
        <taxon>Bacilli</taxon>
        <taxon>Bacillales</taxon>
        <taxon>Bacillaceae</taxon>
        <taxon>Oceanobacillus</taxon>
    </lineage>
</organism>
<evidence type="ECO:0000259" key="5">
    <source>
        <dbReference type="Pfam" id="PF00535"/>
    </source>
</evidence>
<sequence length="344" mass="40800">MFKKGKVSVIVPIYKVEKYIYRCLESIISQSYKDIEIILVDDGSPDNCGKIADHYQEIDQRIKVIHKENGGLSDARNFGMKEVTGEFTMFVDSDDWLEKDAIKVMINKIVKYKADVVQSAFYYAYEEQLLFDQRYYKQDNPPDIINNQLLMKELVINEKVKNFAWGKLYRSEIISGISFKKGVLFEDVFWAHQVMHRVEKFVLVNQPLYYYYQRDDSIVANYTPKNLDIIKGLIERHKFIERYYQNLAELSHKNILKMCLIHYNLLILNRKKDKSGIHRRNVQSYIRDNYTSFKKAISNDKELKGQLFLFSIHPFLLLLFLAVRKGLRRIKFLEKNEGLKRVEV</sequence>
<keyword evidence="2" id="KW-0328">Glycosyltransferase</keyword>
<keyword evidence="4" id="KW-0472">Membrane</keyword>
<feature type="domain" description="Glycosyltransferase 2-like" evidence="5">
    <location>
        <begin position="8"/>
        <end position="135"/>
    </location>
</feature>
<evidence type="ECO:0000313" key="7">
    <source>
        <dbReference type="Proteomes" id="UP000269301"/>
    </source>
</evidence>
<keyword evidence="7" id="KW-1185">Reference proteome</keyword>